<keyword evidence="3" id="KW-1185">Reference proteome</keyword>
<dbReference type="Gene3D" id="1.20.5.1200">
    <property type="entry name" value="Alpha-tocopherol transfer"/>
    <property type="match status" value="1"/>
</dbReference>
<evidence type="ECO:0000313" key="2">
    <source>
        <dbReference type="EMBL" id="KRT86747.1"/>
    </source>
</evidence>
<dbReference type="SUPFAM" id="SSF52087">
    <property type="entry name" value="CRAL/TRIO domain"/>
    <property type="match status" value="1"/>
</dbReference>
<dbReference type="Pfam" id="PF00650">
    <property type="entry name" value="CRAL_TRIO"/>
    <property type="match status" value="1"/>
</dbReference>
<dbReference type="EMBL" id="LJIG01000193">
    <property type="protein sequence ID" value="KRT86747.1"/>
    <property type="molecule type" value="Genomic_DNA"/>
</dbReference>
<dbReference type="AlphaFoldDB" id="A0A0T6BHV0"/>
<proteinExistence type="predicted"/>
<dbReference type="InterPro" id="IPR036865">
    <property type="entry name" value="CRAL-TRIO_dom_sf"/>
</dbReference>
<organism evidence="2 3">
    <name type="scientific">Oryctes borbonicus</name>
    <dbReference type="NCBI Taxonomy" id="1629725"/>
    <lineage>
        <taxon>Eukaryota</taxon>
        <taxon>Metazoa</taxon>
        <taxon>Ecdysozoa</taxon>
        <taxon>Arthropoda</taxon>
        <taxon>Hexapoda</taxon>
        <taxon>Insecta</taxon>
        <taxon>Pterygota</taxon>
        <taxon>Neoptera</taxon>
        <taxon>Endopterygota</taxon>
        <taxon>Coleoptera</taxon>
        <taxon>Polyphaga</taxon>
        <taxon>Scarabaeiformia</taxon>
        <taxon>Scarabaeidae</taxon>
        <taxon>Dynastinae</taxon>
        <taxon>Oryctes</taxon>
    </lineage>
</organism>
<accession>A0A0T6BHV0</accession>
<dbReference type="CDD" id="cd00170">
    <property type="entry name" value="SEC14"/>
    <property type="match status" value="1"/>
</dbReference>
<dbReference type="GO" id="GO:0016020">
    <property type="term" value="C:membrane"/>
    <property type="evidence" value="ECO:0007669"/>
    <property type="project" value="TreeGrafter"/>
</dbReference>
<evidence type="ECO:0000313" key="3">
    <source>
        <dbReference type="Proteomes" id="UP000051574"/>
    </source>
</evidence>
<dbReference type="InterPro" id="IPR001251">
    <property type="entry name" value="CRAL-TRIO_dom"/>
</dbReference>
<dbReference type="PRINTS" id="PR00180">
    <property type="entry name" value="CRETINALDHBP"/>
</dbReference>
<sequence length="180" mass="21089">CLTMVPQLTEECYRILILRLPKKNMITSDFRDCLKYLLLLADFSLANASEAGQICLVDCAGVTISCLRQLTISFMRTAICLLLKIYPCRMREIRLLNVNRMIRPFISMVKVLLPTKLKQRLVIHASYSDLLERFPAEYIPKDYGGDGDSCEDTSENWRRFFMENRIWIEEYDKLTTRDEK</sequence>
<comment type="caution">
    <text evidence="2">The sequence shown here is derived from an EMBL/GenBank/DDBJ whole genome shotgun (WGS) entry which is preliminary data.</text>
</comment>
<dbReference type="Gene3D" id="3.40.525.10">
    <property type="entry name" value="CRAL-TRIO lipid binding domain"/>
    <property type="match status" value="1"/>
</dbReference>
<reference evidence="2 3" key="1">
    <citation type="submission" date="2015-09" db="EMBL/GenBank/DDBJ databases">
        <title>Draft genome of the scarab beetle Oryctes borbonicus.</title>
        <authorList>
            <person name="Meyer J.M."/>
            <person name="Markov G.V."/>
            <person name="Baskaran P."/>
            <person name="Herrmann M."/>
            <person name="Sommer R.J."/>
            <person name="Roedelsperger C."/>
        </authorList>
    </citation>
    <scope>NUCLEOTIDE SEQUENCE [LARGE SCALE GENOMIC DNA]</scope>
    <source>
        <strain evidence="2">OB123</strain>
        <tissue evidence="2">Whole animal</tissue>
    </source>
</reference>
<name>A0A0T6BHV0_9SCAR</name>
<dbReference type="PANTHER" id="PTHR10174">
    <property type="entry name" value="ALPHA-TOCOPHEROL TRANSFER PROTEIN-RELATED"/>
    <property type="match status" value="1"/>
</dbReference>
<dbReference type="PROSITE" id="PS50191">
    <property type="entry name" value="CRAL_TRIO"/>
    <property type="match status" value="1"/>
</dbReference>
<dbReference type="PANTHER" id="PTHR10174:SF222">
    <property type="entry name" value="GH10083P-RELATED"/>
    <property type="match status" value="1"/>
</dbReference>
<feature type="domain" description="CRAL-TRIO" evidence="1">
    <location>
        <begin position="1"/>
        <end position="151"/>
    </location>
</feature>
<dbReference type="Proteomes" id="UP000051574">
    <property type="component" value="Unassembled WGS sequence"/>
</dbReference>
<evidence type="ECO:0000259" key="1">
    <source>
        <dbReference type="PROSITE" id="PS50191"/>
    </source>
</evidence>
<gene>
    <name evidence="2" type="ORF">AMK59_1358</name>
</gene>
<dbReference type="SMART" id="SM00516">
    <property type="entry name" value="SEC14"/>
    <property type="match status" value="1"/>
</dbReference>
<dbReference type="GO" id="GO:1902936">
    <property type="term" value="F:phosphatidylinositol bisphosphate binding"/>
    <property type="evidence" value="ECO:0007669"/>
    <property type="project" value="TreeGrafter"/>
</dbReference>
<protein>
    <submittedName>
        <fullName evidence="2">CRAL-TRIO domain containing protein</fullName>
    </submittedName>
</protein>
<dbReference type="OrthoDB" id="6741390at2759"/>
<feature type="non-terminal residue" evidence="2">
    <location>
        <position position="1"/>
    </location>
</feature>